<feature type="region of interest" description="Disordered" evidence="4">
    <location>
        <begin position="548"/>
        <end position="569"/>
    </location>
</feature>
<feature type="region of interest" description="Disordered" evidence="4">
    <location>
        <begin position="381"/>
        <end position="401"/>
    </location>
</feature>
<evidence type="ECO:0000256" key="2">
    <source>
        <dbReference type="ARBA" id="ARBA00023054"/>
    </source>
</evidence>
<reference evidence="5" key="2">
    <citation type="journal article" date="2024" name="Plant">
        <title>Genomic evolution and insights into agronomic trait innovations of Sesamum species.</title>
        <authorList>
            <person name="Miao H."/>
            <person name="Wang L."/>
            <person name="Qu L."/>
            <person name="Liu H."/>
            <person name="Sun Y."/>
            <person name="Le M."/>
            <person name="Wang Q."/>
            <person name="Wei S."/>
            <person name="Zheng Y."/>
            <person name="Lin W."/>
            <person name="Duan Y."/>
            <person name="Cao H."/>
            <person name="Xiong S."/>
            <person name="Wang X."/>
            <person name="Wei L."/>
            <person name="Li C."/>
            <person name="Ma Q."/>
            <person name="Ju M."/>
            <person name="Zhao R."/>
            <person name="Li G."/>
            <person name="Mu C."/>
            <person name="Tian Q."/>
            <person name="Mei H."/>
            <person name="Zhang T."/>
            <person name="Gao T."/>
            <person name="Zhang H."/>
        </authorList>
    </citation>
    <scope>NUCLEOTIDE SEQUENCE</scope>
    <source>
        <strain evidence="5">K16</strain>
    </source>
</reference>
<accession>A0AAE1WT73</accession>
<feature type="region of interest" description="Disordered" evidence="4">
    <location>
        <begin position="1"/>
        <end position="21"/>
    </location>
</feature>
<dbReference type="Pfam" id="PF05701">
    <property type="entry name" value="WEMBL"/>
    <property type="match status" value="2"/>
</dbReference>
<feature type="compositionally biased region" description="Basic and acidic residues" evidence="4">
    <location>
        <begin position="437"/>
        <end position="460"/>
    </location>
</feature>
<comment type="caution">
    <text evidence="5">The sequence shown here is derived from an EMBL/GenBank/DDBJ whole genome shotgun (WGS) entry which is preliminary data.</text>
</comment>
<comment type="similarity">
    <text evidence="1">Belongs to the WEB family.</text>
</comment>
<sequence>MFKGRQNGPASPRKPDIGEIDTRAPFQSVKAAVSLFGDAGSPKSSPVAKKSKADERVLEKETQHHMMLRELDCYRDQLRSAETAKAQALRELQRANRTLQELTNKLEILSESKQASIKAAEAARIRGKELEELQSLRAQQGNDAWKVEVEEERVRYKACAGELIASKEKLANLKQDFDAAMEEKLVVFKKAEDAQNTAQMNQEKQSQLLKEVAELLESLDQVKSASLQAQEEHSKLIAEKEAYLLTLKSAKEEAEKDIRRLKEEYEPTETLQEKLEETIDSIKVLQEQLSDIQSSDLHSIQTMASELDKAKKALQQVVEEKNSLQSSVDSTKLELEKVNKELSESEKKTLQVESNVKQMQADLEKRKAELEAATPWSTLNKLSAEADKTRNEAENNQKNAELLKKEAEAARVAAKKADKKLRIALKEAEAAKAAQKLADDQIHNYPRNKSDDLKDSGSTRKIRLSVEEFDSMKKKIDELRNDADAKVATAMAQVESINANEKGVLEKLELILKESEAIQSEINEALKTAEMAEAAKRMVETELKKLRGNKQNEVGKPSNSSKVKKCECV</sequence>
<evidence type="ECO:0000313" key="6">
    <source>
        <dbReference type="Proteomes" id="UP001289374"/>
    </source>
</evidence>
<gene>
    <name evidence="5" type="ORF">Sango_1357300</name>
</gene>
<protein>
    <submittedName>
        <fullName evidence="5">WEB family protein</fullName>
    </submittedName>
</protein>
<evidence type="ECO:0000313" key="5">
    <source>
        <dbReference type="EMBL" id="KAK4398818.1"/>
    </source>
</evidence>
<keyword evidence="6" id="KW-1185">Reference proteome</keyword>
<reference evidence="5" key="1">
    <citation type="submission" date="2020-06" db="EMBL/GenBank/DDBJ databases">
        <authorList>
            <person name="Li T."/>
            <person name="Hu X."/>
            <person name="Zhang T."/>
            <person name="Song X."/>
            <person name="Zhang H."/>
            <person name="Dai N."/>
            <person name="Sheng W."/>
            <person name="Hou X."/>
            <person name="Wei L."/>
        </authorList>
    </citation>
    <scope>NUCLEOTIDE SEQUENCE</scope>
    <source>
        <strain evidence="5">K16</strain>
        <tissue evidence="5">Leaf</tissue>
    </source>
</reference>
<dbReference type="GO" id="GO:0009904">
    <property type="term" value="P:chloroplast accumulation movement"/>
    <property type="evidence" value="ECO:0007669"/>
    <property type="project" value="TreeGrafter"/>
</dbReference>
<proteinExistence type="inferred from homology"/>
<feature type="region of interest" description="Disordered" evidence="4">
    <location>
        <begin position="36"/>
        <end position="56"/>
    </location>
</feature>
<feature type="compositionally biased region" description="Basic and acidic residues" evidence="4">
    <location>
        <begin position="384"/>
        <end position="401"/>
    </location>
</feature>
<feature type="compositionally biased region" description="Polar residues" evidence="4">
    <location>
        <begin position="549"/>
        <end position="561"/>
    </location>
</feature>
<evidence type="ECO:0000256" key="1">
    <source>
        <dbReference type="ARBA" id="ARBA00005485"/>
    </source>
</evidence>
<dbReference type="GO" id="GO:0009903">
    <property type="term" value="P:chloroplast avoidance movement"/>
    <property type="evidence" value="ECO:0007669"/>
    <property type="project" value="TreeGrafter"/>
</dbReference>
<dbReference type="EMBL" id="JACGWL010000007">
    <property type="protein sequence ID" value="KAK4398818.1"/>
    <property type="molecule type" value="Genomic_DNA"/>
</dbReference>
<name>A0AAE1WT73_9LAMI</name>
<dbReference type="GO" id="GO:0005829">
    <property type="term" value="C:cytosol"/>
    <property type="evidence" value="ECO:0007669"/>
    <property type="project" value="TreeGrafter"/>
</dbReference>
<organism evidence="5 6">
    <name type="scientific">Sesamum angolense</name>
    <dbReference type="NCBI Taxonomy" id="2727404"/>
    <lineage>
        <taxon>Eukaryota</taxon>
        <taxon>Viridiplantae</taxon>
        <taxon>Streptophyta</taxon>
        <taxon>Embryophyta</taxon>
        <taxon>Tracheophyta</taxon>
        <taxon>Spermatophyta</taxon>
        <taxon>Magnoliopsida</taxon>
        <taxon>eudicotyledons</taxon>
        <taxon>Gunneridae</taxon>
        <taxon>Pentapetalae</taxon>
        <taxon>asterids</taxon>
        <taxon>lamiids</taxon>
        <taxon>Lamiales</taxon>
        <taxon>Pedaliaceae</taxon>
        <taxon>Sesamum</taxon>
    </lineage>
</organism>
<dbReference type="PANTHER" id="PTHR32054">
    <property type="entry name" value="HEAVY CHAIN, PUTATIVE, EXPRESSED-RELATED-RELATED"/>
    <property type="match status" value="1"/>
</dbReference>
<dbReference type="AlphaFoldDB" id="A0AAE1WT73"/>
<dbReference type="Proteomes" id="UP001289374">
    <property type="component" value="Unassembled WGS sequence"/>
</dbReference>
<keyword evidence="2 3" id="KW-0175">Coiled coil</keyword>
<feature type="coiled-coil region" evidence="3">
    <location>
        <begin position="71"/>
        <end position="119"/>
    </location>
</feature>
<evidence type="ECO:0000256" key="4">
    <source>
        <dbReference type="SAM" id="MobiDB-lite"/>
    </source>
</evidence>
<feature type="region of interest" description="Disordered" evidence="4">
    <location>
        <begin position="435"/>
        <end position="460"/>
    </location>
</feature>
<evidence type="ECO:0000256" key="3">
    <source>
        <dbReference type="SAM" id="Coils"/>
    </source>
</evidence>
<dbReference type="PANTHER" id="PTHR32054:SF3">
    <property type="entry name" value="HEAVY CHAIN, PUTATIVE, EXPRESSED-RELATED"/>
    <property type="match status" value="1"/>
</dbReference>
<dbReference type="InterPro" id="IPR008545">
    <property type="entry name" value="Web"/>
</dbReference>